<dbReference type="EMBL" id="QCYY01002965">
    <property type="protein sequence ID" value="ROT66263.1"/>
    <property type="molecule type" value="Genomic_DNA"/>
</dbReference>
<dbReference type="InterPro" id="IPR032466">
    <property type="entry name" value="Metal_Hydrolase"/>
</dbReference>
<keyword evidence="1" id="KW-0336">GPI-anchor</keyword>
<dbReference type="PROSITE" id="PS51365">
    <property type="entry name" value="RENAL_DIPEPTIDASE_2"/>
    <property type="match status" value="1"/>
</dbReference>
<keyword evidence="1" id="KW-0449">Lipoprotein</keyword>
<keyword evidence="1" id="KW-0479">Metal-binding</keyword>
<evidence type="ECO:0000313" key="3">
    <source>
        <dbReference type="EMBL" id="ROT66263.1"/>
    </source>
</evidence>
<comment type="caution">
    <text evidence="3">The sequence shown here is derived from an EMBL/GenBank/DDBJ whole genome shotgun (WGS) entry which is preliminary data.</text>
</comment>
<comment type="cofactor">
    <cofactor evidence="1">
        <name>Zn(2+)</name>
        <dbReference type="ChEBI" id="CHEBI:29105"/>
    </cofactor>
</comment>
<dbReference type="Proteomes" id="UP000283509">
    <property type="component" value="Unassembled WGS sequence"/>
</dbReference>
<feature type="compositionally biased region" description="Pro residues" evidence="2">
    <location>
        <begin position="490"/>
        <end position="552"/>
    </location>
</feature>
<keyword evidence="4" id="KW-1185">Reference proteome</keyword>
<dbReference type="PANTHER" id="PTHR10443:SF12">
    <property type="entry name" value="DIPEPTIDASE"/>
    <property type="match status" value="1"/>
</dbReference>
<keyword evidence="1" id="KW-0645">Protease</keyword>
<keyword evidence="1" id="KW-0472">Membrane</keyword>
<dbReference type="AlphaFoldDB" id="A0A3R7Q1S3"/>
<feature type="region of interest" description="Disordered" evidence="2">
    <location>
        <begin position="442"/>
        <end position="590"/>
    </location>
</feature>
<dbReference type="GO" id="GO:0046872">
    <property type="term" value="F:metal ion binding"/>
    <property type="evidence" value="ECO:0007669"/>
    <property type="project" value="UniProtKB-UniRule"/>
</dbReference>
<keyword evidence="1" id="KW-1015">Disulfide bond</keyword>
<dbReference type="Pfam" id="PF01244">
    <property type="entry name" value="Peptidase_M19"/>
    <property type="match status" value="1"/>
</dbReference>
<dbReference type="OrthoDB" id="445695at2759"/>
<protein>
    <recommendedName>
        <fullName evidence="1">Dipeptidase</fullName>
        <ecNumber evidence="1">3.4.13.19</ecNumber>
    </recommendedName>
</protein>
<keyword evidence="1" id="KW-0378">Hydrolase</keyword>
<keyword evidence="1" id="KW-0482">Metalloprotease</keyword>
<feature type="compositionally biased region" description="Pro residues" evidence="2">
    <location>
        <begin position="442"/>
        <end position="467"/>
    </location>
</feature>
<reference evidence="3 4" key="1">
    <citation type="submission" date="2018-04" db="EMBL/GenBank/DDBJ databases">
        <authorList>
            <person name="Zhang X."/>
            <person name="Yuan J."/>
            <person name="Li F."/>
            <person name="Xiang J."/>
        </authorList>
    </citation>
    <scope>NUCLEOTIDE SEQUENCE [LARGE SCALE GENOMIC DNA]</scope>
    <source>
        <tissue evidence="3">Muscle</tissue>
    </source>
</reference>
<dbReference type="GO" id="GO:0006508">
    <property type="term" value="P:proteolysis"/>
    <property type="evidence" value="ECO:0007669"/>
    <property type="project" value="UniProtKB-KW"/>
</dbReference>
<keyword evidence="1" id="KW-0224">Dipeptidase</keyword>
<dbReference type="STRING" id="6689.A0A3R7Q1S3"/>
<accession>A0A3R7Q1S3</accession>
<dbReference type="PROSITE" id="PS00869">
    <property type="entry name" value="RENAL_DIPEPTIDASE_1"/>
    <property type="match status" value="1"/>
</dbReference>
<evidence type="ECO:0000256" key="1">
    <source>
        <dbReference type="RuleBase" id="RU341113"/>
    </source>
</evidence>
<dbReference type="InterPro" id="IPR000180">
    <property type="entry name" value="Dipep_AS"/>
</dbReference>
<evidence type="ECO:0000313" key="4">
    <source>
        <dbReference type="Proteomes" id="UP000283509"/>
    </source>
</evidence>
<organism evidence="3 4">
    <name type="scientific">Penaeus vannamei</name>
    <name type="common">Whiteleg shrimp</name>
    <name type="synonym">Litopenaeus vannamei</name>
    <dbReference type="NCBI Taxonomy" id="6689"/>
    <lineage>
        <taxon>Eukaryota</taxon>
        <taxon>Metazoa</taxon>
        <taxon>Ecdysozoa</taxon>
        <taxon>Arthropoda</taxon>
        <taxon>Crustacea</taxon>
        <taxon>Multicrustacea</taxon>
        <taxon>Malacostraca</taxon>
        <taxon>Eumalacostraca</taxon>
        <taxon>Eucarida</taxon>
        <taxon>Decapoda</taxon>
        <taxon>Dendrobranchiata</taxon>
        <taxon>Penaeoidea</taxon>
        <taxon>Penaeidae</taxon>
        <taxon>Penaeus</taxon>
    </lineage>
</organism>
<comment type="catalytic activity">
    <reaction evidence="1">
        <text>an L-aminoacyl-L-amino acid + H2O = 2 an L-alpha-amino acid</text>
        <dbReference type="Rhea" id="RHEA:48940"/>
        <dbReference type="ChEBI" id="CHEBI:15377"/>
        <dbReference type="ChEBI" id="CHEBI:59869"/>
        <dbReference type="ChEBI" id="CHEBI:77460"/>
        <dbReference type="EC" id="3.4.13.19"/>
    </reaction>
</comment>
<evidence type="ECO:0000256" key="2">
    <source>
        <dbReference type="SAM" id="MobiDB-lite"/>
    </source>
</evidence>
<dbReference type="SUPFAM" id="SSF51556">
    <property type="entry name" value="Metallo-dependent hydrolases"/>
    <property type="match status" value="1"/>
</dbReference>
<reference evidence="3 4" key="2">
    <citation type="submission" date="2019-01" db="EMBL/GenBank/DDBJ databases">
        <title>The decoding of complex shrimp genome reveals the adaptation for benthos swimmer, frequently molting mechanism and breeding impact on genome.</title>
        <authorList>
            <person name="Sun Y."/>
            <person name="Gao Y."/>
            <person name="Yu Y."/>
        </authorList>
    </citation>
    <scope>NUCLEOTIDE SEQUENCE [LARGE SCALE GENOMIC DNA]</scope>
    <source>
        <tissue evidence="3">Muscle</tissue>
    </source>
</reference>
<feature type="chain" id="PRO_5018380224" description="Dipeptidase" evidence="1">
    <location>
        <begin position="20"/>
        <end position="590"/>
    </location>
</feature>
<sequence length="590" mass="64220">MVLTGVPALMVALVLGTSASPLPVRVSPTASHQERLKAARALLQESPLVDGHNDLAWNVRMILHNKLRTFNLSSDLTQEKPWRKSPYSQTDLPRLRRGLVAAQFWSVYVPCEAQYMNTVQLLLEQIDVIKRIIAASPRETKLVTSSGEILEEFGCGRVASLLGVEGGHGLGSSMGVLRALYDLGVRYLTLTHKCHTPWAECSETINHVAPNAPGLTQYGKEMILEMNRLGMMIDLSHSSSQTARDVLATTRAPVIFSHSAAFALCDAPMNIPDDVISALVENDGVIMVSFYNDFLTCGKPSNIASVIEHINHVRTMAGVDHVGVGAGYDGINRTPEGLEDVSKYPELFAELLQDPSWSLQDLKKLAGLNFLRVFGKVEEPLSLPLPPSHFPPPVHLPPNTFSSPAYPFPSPNPSPSLHPTPFYSPPNPLPFLSPNLFPLSPPNPFSFPPTQPLPSPPTQPLPFPHQPLPFCSTPHNPFPSPHPTSSLSPYPTPSLPSHNPSPSPTNPHPIPFPSLPLPNPSPSLPPHPNPPFTHPPQPNPLLPPPPFPPTGEPAPVGGEAFGGDHSHSRHRRQVAVPVQVRQPRQRPHLT</sequence>
<feature type="signal peptide" evidence="1">
    <location>
        <begin position="1"/>
        <end position="19"/>
    </location>
</feature>
<dbReference type="PANTHER" id="PTHR10443">
    <property type="entry name" value="MICROSOMAL DIPEPTIDASE"/>
    <property type="match status" value="1"/>
</dbReference>
<keyword evidence="1" id="KW-0732">Signal</keyword>
<dbReference type="GO" id="GO:0098552">
    <property type="term" value="C:side of membrane"/>
    <property type="evidence" value="ECO:0007669"/>
    <property type="project" value="UniProtKB-KW"/>
</dbReference>
<dbReference type="EC" id="3.4.13.19" evidence="1"/>
<comment type="subcellular location">
    <subcellularLocation>
        <location evidence="1">Membrane</location>
        <topology evidence="1">Lipid-anchor</topology>
        <topology evidence="1">GPI-anchor</topology>
    </subcellularLocation>
</comment>
<comment type="subunit">
    <text evidence="1">Homodimer; disulfide-linked.</text>
</comment>
<name>A0A3R7Q1S3_PENVA</name>
<keyword evidence="1" id="KW-0862">Zinc</keyword>
<dbReference type="GO" id="GO:0070573">
    <property type="term" value="F:metallodipeptidase activity"/>
    <property type="evidence" value="ECO:0007669"/>
    <property type="project" value="InterPro"/>
</dbReference>
<dbReference type="Gene3D" id="3.20.20.140">
    <property type="entry name" value="Metal-dependent hydrolases"/>
    <property type="match status" value="1"/>
</dbReference>
<keyword evidence="1" id="KW-0325">Glycoprotein</keyword>
<dbReference type="CDD" id="cd01301">
    <property type="entry name" value="rDP_like"/>
    <property type="match status" value="1"/>
</dbReference>
<proteinExistence type="inferred from homology"/>
<gene>
    <name evidence="3" type="ORF">C7M84_015725</name>
</gene>
<comment type="similarity">
    <text evidence="1">Belongs to the metallo-dependent hydrolases superfamily. Peptidase M19 family.</text>
</comment>
<dbReference type="InterPro" id="IPR008257">
    <property type="entry name" value="Pept_M19"/>
</dbReference>